<evidence type="ECO:0000313" key="1">
    <source>
        <dbReference type="EMBL" id="KAK9235223.1"/>
    </source>
</evidence>
<comment type="caution">
    <text evidence="1">The sequence shown here is derived from an EMBL/GenBank/DDBJ whole genome shotgun (WGS) entry which is preliminary data.</text>
</comment>
<sequence>MDNAISELVAYARAHGISTDHTRLNYWSLLSGTATLPLPNRTTEWLGKKPSPAYSLLREDLQINGQAIKYIENFINPELVDFNDRQYVDLETLPNVAFEMMKLDDPEVRGPVVKPYLERVGPFAYMGNMNVPDPEVEEEEPGWLSAPDKFLFKEKLQISVDVMRLLEEVTTRTEINTNRVFTYSSVDRGQYRFSSPLLALEREPEQFEPTSELLTSIPESPLSKWSISETLSPASSVVGLISMTASSSLSSPLVPTKRVQQMHFSSPVLPAAATAKRIKTIPFPDDGDEVALEAASPTAYSQLLLQRRDNQLASQMRLDAALATSILQSENISQVDLALRIEYPVVVPLETAVQRRSRIKLSFPATMKDIKARVKEWRKQGNEWTIKWKPFEFGKEDALKQQQELECIDDDMVIEMLTDSDLDNMEHPRRSNIVDWELSDEDHTIDMENLQFDVDEDSNHLSPDCPPKLEESAETLEDLLAYRKSNPTQVALDDGDVKQMNEFLPVNPFELYAFDSSTNVVGNLDTEEDELAEEQVREEQRYRDRIDAARAHDTVIKNLGVTEFDPETKIIVNTTFLKLNRTTYCDLLDCTSGLTAIERDYGPTEADILLSSSCGLLVCSFAQILQREQDGTRVVVKRAQDVFQRVERLCILVCISPTTGFKSQSDWSALADFMATLAGIRILLVKETESVGVLISMCQQFGGQGNGMADVETTWERFLRKVGVNAYAAQEILKIMPLKKFIECGHDERLNAFLDLVGLKVLVTVI</sequence>
<accession>A0ACC3SUC8</accession>
<gene>
    <name evidence="1" type="ORF">V1525DRAFT_452195</name>
</gene>
<organism evidence="1 2">
    <name type="scientific">Lipomyces kononenkoae</name>
    <name type="common">Yeast</name>
    <dbReference type="NCBI Taxonomy" id="34357"/>
    <lineage>
        <taxon>Eukaryota</taxon>
        <taxon>Fungi</taxon>
        <taxon>Dikarya</taxon>
        <taxon>Ascomycota</taxon>
        <taxon>Saccharomycotina</taxon>
        <taxon>Lipomycetes</taxon>
        <taxon>Lipomycetales</taxon>
        <taxon>Lipomycetaceae</taxon>
        <taxon>Lipomyces</taxon>
    </lineage>
</organism>
<keyword evidence="2" id="KW-1185">Reference proteome</keyword>
<dbReference type="Proteomes" id="UP001433508">
    <property type="component" value="Unassembled WGS sequence"/>
</dbReference>
<proteinExistence type="predicted"/>
<dbReference type="EMBL" id="MU971425">
    <property type="protein sequence ID" value="KAK9235223.1"/>
    <property type="molecule type" value="Genomic_DNA"/>
</dbReference>
<protein>
    <submittedName>
        <fullName evidence="1">Uncharacterized protein</fullName>
    </submittedName>
</protein>
<evidence type="ECO:0000313" key="2">
    <source>
        <dbReference type="Proteomes" id="UP001433508"/>
    </source>
</evidence>
<name>A0ACC3SUC8_LIPKO</name>
<reference evidence="2" key="1">
    <citation type="journal article" date="2024" name="Front. Bioeng. Biotechnol.">
        <title>Genome-scale model development and genomic sequencing of the oleaginous clade Lipomyces.</title>
        <authorList>
            <person name="Czajka J.J."/>
            <person name="Han Y."/>
            <person name="Kim J."/>
            <person name="Mondo S.J."/>
            <person name="Hofstad B.A."/>
            <person name="Robles A."/>
            <person name="Haridas S."/>
            <person name="Riley R."/>
            <person name="LaButti K."/>
            <person name="Pangilinan J."/>
            <person name="Andreopoulos W."/>
            <person name="Lipzen A."/>
            <person name="Yan J."/>
            <person name="Wang M."/>
            <person name="Ng V."/>
            <person name="Grigoriev I.V."/>
            <person name="Spatafora J.W."/>
            <person name="Magnuson J.K."/>
            <person name="Baker S.E."/>
            <person name="Pomraning K.R."/>
        </authorList>
    </citation>
    <scope>NUCLEOTIDE SEQUENCE [LARGE SCALE GENOMIC DNA]</scope>
    <source>
        <strain evidence="2">CBS 7786</strain>
    </source>
</reference>